<evidence type="ECO:0000259" key="2">
    <source>
        <dbReference type="Pfam" id="PF22725"/>
    </source>
</evidence>
<dbReference type="InterPro" id="IPR000683">
    <property type="entry name" value="Gfo/Idh/MocA-like_OxRdtase_N"/>
</dbReference>
<protein>
    <submittedName>
        <fullName evidence="3">Oxidoreductase</fullName>
    </submittedName>
</protein>
<reference evidence="3 4" key="1">
    <citation type="submission" date="2022-01" db="EMBL/GenBank/DDBJ databases">
        <title>Novel bile acid biosynthetic pathways are enriched in the microbiome of centenarians.</title>
        <authorList>
            <person name="Sato Y."/>
            <person name="Atarashi K."/>
            <person name="Plichta R.D."/>
            <person name="Arai Y."/>
            <person name="Sasajima S."/>
            <person name="Kearney M.S."/>
            <person name="Suda W."/>
            <person name="Takeshita K."/>
            <person name="Sasaki T."/>
            <person name="Okamoto S."/>
            <person name="Skelly N.A."/>
            <person name="Okamura Y."/>
            <person name="Vlamakis H."/>
            <person name="Li Y."/>
            <person name="Tanoue T."/>
            <person name="Takei H."/>
            <person name="Nittono H."/>
            <person name="Narushima S."/>
            <person name="Irie J."/>
            <person name="Itoh H."/>
            <person name="Moriya K."/>
            <person name="Sugiura Y."/>
            <person name="Suematsu M."/>
            <person name="Moritoki N."/>
            <person name="Shibata S."/>
            <person name="Littman R.D."/>
            <person name="Fischbach A.M."/>
            <person name="Uwamino Y."/>
            <person name="Inoue T."/>
            <person name="Honda A."/>
            <person name="Hattori M."/>
            <person name="Murai T."/>
            <person name="Xavier J.R."/>
            <person name="Hirose N."/>
            <person name="Honda K."/>
        </authorList>
    </citation>
    <scope>NUCLEOTIDE SEQUENCE [LARGE SCALE GENOMIC DNA]</scope>
    <source>
        <strain evidence="3 4">CE91-St30</strain>
    </source>
</reference>
<feature type="domain" description="GFO/IDH/MocA-like oxidoreductase" evidence="2">
    <location>
        <begin position="158"/>
        <end position="229"/>
    </location>
</feature>
<accession>A0ABM7WIU6</accession>
<dbReference type="EMBL" id="AP025564">
    <property type="protein sequence ID" value="BDE96234.1"/>
    <property type="molecule type" value="Genomic_DNA"/>
</dbReference>
<dbReference type="Proteomes" id="UP001320544">
    <property type="component" value="Chromosome"/>
</dbReference>
<evidence type="ECO:0000259" key="1">
    <source>
        <dbReference type="Pfam" id="PF01408"/>
    </source>
</evidence>
<dbReference type="PANTHER" id="PTHR43377">
    <property type="entry name" value="BILIVERDIN REDUCTASE A"/>
    <property type="match status" value="1"/>
</dbReference>
<gene>
    <name evidence="3" type="ORF">CE91St30_15670</name>
</gene>
<dbReference type="InterPro" id="IPR055170">
    <property type="entry name" value="GFO_IDH_MocA-like_dom"/>
</dbReference>
<evidence type="ECO:0000313" key="4">
    <source>
        <dbReference type="Proteomes" id="UP001320544"/>
    </source>
</evidence>
<evidence type="ECO:0000313" key="3">
    <source>
        <dbReference type="EMBL" id="BDE96234.1"/>
    </source>
</evidence>
<dbReference type="Pfam" id="PF22725">
    <property type="entry name" value="GFO_IDH_MocA_C3"/>
    <property type="match status" value="1"/>
</dbReference>
<dbReference type="Pfam" id="PF01408">
    <property type="entry name" value="GFO_IDH_MocA"/>
    <property type="match status" value="1"/>
</dbReference>
<organism evidence="3 4">
    <name type="scientific">Raoultibacter timonensis</name>
    <dbReference type="NCBI Taxonomy" id="1907662"/>
    <lineage>
        <taxon>Bacteria</taxon>
        <taxon>Bacillati</taxon>
        <taxon>Actinomycetota</taxon>
        <taxon>Coriobacteriia</taxon>
        <taxon>Eggerthellales</taxon>
        <taxon>Eggerthellaceae</taxon>
        <taxon>Raoultibacter</taxon>
    </lineage>
</organism>
<dbReference type="PANTHER" id="PTHR43377:SF1">
    <property type="entry name" value="BILIVERDIN REDUCTASE A"/>
    <property type="match status" value="1"/>
</dbReference>
<dbReference type="Gene3D" id="3.40.50.720">
    <property type="entry name" value="NAD(P)-binding Rossmann-like Domain"/>
    <property type="match status" value="1"/>
</dbReference>
<feature type="domain" description="Gfo/Idh/MocA-like oxidoreductase N-terminal" evidence="1">
    <location>
        <begin position="5"/>
        <end position="121"/>
    </location>
</feature>
<proteinExistence type="predicted"/>
<dbReference type="Gene3D" id="3.30.360.10">
    <property type="entry name" value="Dihydrodipicolinate Reductase, domain 2"/>
    <property type="match status" value="1"/>
</dbReference>
<dbReference type="SUPFAM" id="SSF55347">
    <property type="entry name" value="Glyceraldehyde-3-phosphate dehydrogenase-like, C-terminal domain"/>
    <property type="match status" value="1"/>
</dbReference>
<keyword evidence="4" id="KW-1185">Reference proteome</keyword>
<dbReference type="InterPro" id="IPR051450">
    <property type="entry name" value="Gfo/Idh/MocA_Oxidoreductases"/>
</dbReference>
<dbReference type="InterPro" id="IPR036291">
    <property type="entry name" value="NAD(P)-bd_dom_sf"/>
</dbReference>
<sequence>MSETLKVGVVGTGNMGKNHVRVLSTMAECQLVGCYDVNEALAKEQAQRYGIAAFGSPEELYAAVDVAHIVVPSFLHKEYAVAAAQAGCHVLVEKPIALNVEDAQAIIDACSDAGVRLCVGHVERFNPAISTLMNIIDQEEVISVDFRRMSPFYGRVSDASVVEDLMIHDVDVLNAIAGDAGIKRVASQGAKVYTDKLDYAQALVTYDNGLVASLTASRVTESKIRKAEISAKNCYIDVDYLNRTVEISRKTNFSLDVGYPVQYRQENIVEKVMVPISEPLRAEFEHFFSCIKDGSEIATSGEMGKRALELCERIQNEALVG</sequence>
<dbReference type="RefSeq" id="WP_244412515.1">
    <property type="nucleotide sequence ID" value="NZ_AP025564.1"/>
</dbReference>
<dbReference type="SUPFAM" id="SSF51735">
    <property type="entry name" value="NAD(P)-binding Rossmann-fold domains"/>
    <property type="match status" value="1"/>
</dbReference>
<name>A0ABM7WIU6_9ACTN</name>